<dbReference type="InterPro" id="IPR036817">
    <property type="entry name" value="Transthyretin/HIU_hydrolase_sf"/>
</dbReference>
<dbReference type="GO" id="GO:0016787">
    <property type="term" value="F:hydrolase activity"/>
    <property type="evidence" value="ECO:0007669"/>
    <property type="project" value="UniProtKB-KW"/>
</dbReference>
<reference evidence="2 3" key="1">
    <citation type="journal article" date="2016" name="Genome Announc.">
        <title>Draft Genome Sequence of Planomonospora sphaerica JCM9374, a Rare Actinomycete.</title>
        <authorList>
            <person name="Dohra H."/>
            <person name="Suzuki T."/>
            <person name="Inoue Y."/>
            <person name="Kodani S."/>
        </authorList>
    </citation>
    <scope>NUCLEOTIDE SEQUENCE [LARGE SCALE GENOMIC DNA]</scope>
    <source>
        <strain evidence="2 3">JCM 9374</strain>
    </source>
</reference>
<feature type="domain" description="Transthyretin/hydroxyisourate hydrolase" evidence="1">
    <location>
        <begin position="1"/>
        <end position="112"/>
    </location>
</feature>
<comment type="caution">
    <text evidence="2">The sequence shown here is derived from an EMBL/GenBank/DDBJ whole genome shotgun (WGS) entry which is preliminary data.</text>
</comment>
<dbReference type="STRING" id="161355.PS9374_06943"/>
<protein>
    <submittedName>
        <fullName evidence="2">Hydroxyisourate hydrolase</fullName>
    </submittedName>
</protein>
<dbReference type="RefSeq" id="WP_068904228.1">
    <property type="nucleotide sequence ID" value="NZ_BDCX01000024.1"/>
</dbReference>
<accession>A0A171DQB6</accession>
<dbReference type="Gene3D" id="2.60.40.180">
    <property type="entry name" value="Transthyretin/hydroxyisourate hydrolase domain"/>
    <property type="match status" value="1"/>
</dbReference>
<evidence type="ECO:0000313" key="2">
    <source>
        <dbReference type="EMBL" id="GAT71252.1"/>
    </source>
</evidence>
<dbReference type="SUPFAM" id="SSF49472">
    <property type="entry name" value="Transthyretin (synonym: prealbumin)"/>
    <property type="match status" value="1"/>
</dbReference>
<dbReference type="PANTHER" id="PTHR10395:SF7">
    <property type="entry name" value="5-HYDROXYISOURATE HYDROLASE"/>
    <property type="match status" value="1"/>
</dbReference>
<dbReference type="GO" id="GO:0006144">
    <property type="term" value="P:purine nucleobase metabolic process"/>
    <property type="evidence" value="ECO:0007669"/>
    <property type="project" value="TreeGrafter"/>
</dbReference>
<dbReference type="PANTHER" id="PTHR10395">
    <property type="entry name" value="URICASE AND TRANSTHYRETIN-RELATED"/>
    <property type="match status" value="1"/>
</dbReference>
<dbReference type="InterPro" id="IPR023416">
    <property type="entry name" value="Transthyretin/HIU_hydrolase_d"/>
</dbReference>
<reference evidence="3" key="2">
    <citation type="submission" date="2016-04" db="EMBL/GenBank/DDBJ databases">
        <title>Planomonospora sphaerica JCM9374 whole genome shotgun sequence.</title>
        <authorList>
            <person name="Suzuki T."/>
            <person name="Dohra H."/>
            <person name="Kodani S."/>
        </authorList>
    </citation>
    <scope>NUCLEOTIDE SEQUENCE [LARGE SCALE GENOMIC DNA]</scope>
    <source>
        <strain evidence="3">JCM 9374</strain>
    </source>
</reference>
<evidence type="ECO:0000313" key="3">
    <source>
        <dbReference type="Proteomes" id="UP000077701"/>
    </source>
</evidence>
<dbReference type="Pfam" id="PF00576">
    <property type="entry name" value="Transthyretin"/>
    <property type="match status" value="1"/>
</dbReference>
<dbReference type="OrthoDB" id="9792386at2"/>
<gene>
    <name evidence="2" type="ORF">PS9374_06943</name>
</gene>
<keyword evidence="2" id="KW-0378">Hydrolase</keyword>
<dbReference type="EMBL" id="BDCX01000024">
    <property type="protein sequence ID" value="GAT71252.1"/>
    <property type="molecule type" value="Genomic_DNA"/>
</dbReference>
<dbReference type="InterPro" id="IPR000895">
    <property type="entry name" value="Transthyretin/HIU_hydrolase"/>
</dbReference>
<sequence>MSITVQALDGVYGRSAAGVRARLEQVVDDVWTVVAGAETDSRGCVDDWSGMDFERGLFRIAFDSDHYFAGLGLSAVYPEISVMFRIADAAHSYRIQVTLSPSAYSTYFGSCA</sequence>
<proteinExistence type="predicted"/>
<evidence type="ECO:0000259" key="1">
    <source>
        <dbReference type="SMART" id="SM00095"/>
    </source>
</evidence>
<organism evidence="2 3">
    <name type="scientific">Planomonospora sphaerica</name>
    <dbReference type="NCBI Taxonomy" id="161355"/>
    <lineage>
        <taxon>Bacteria</taxon>
        <taxon>Bacillati</taxon>
        <taxon>Actinomycetota</taxon>
        <taxon>Actinomycetes</taxon>
        <taxon>Streptosporangiales</taxon>
        <taxon>Streptosporangiaceae</taxon>
        <taxon>Planomonospora</taxon>
    </lineage>
</organism>
<dbReference type="AlphaFoldDB" id="A0A171DQB6"/>
<dbReference type="PRINTS" id="PR00189">
    <property type="entry name" value="TRNSTHYRETIN"/>
</dbReference>
<name>A0A171DQB6_9ACTN</name>
<dbReference type="SMART" id="SM00095">
    <property type="entry name" value="TR_THY"/>
    <property type="match status" value="1"/>
</dbReference>
<keyword evidence="3" id="KW-1185">Reference proteome</keyword>
<dbReference type="Proteomes" id="UP000077701">
    <property type="component" value="Unassembled WGS sequence"/>
</dbReference>